<dbReference type="EnsemblMetazoa" id="HelroT174770">
    <property type="protein sequence ID" value="HelroP174770"/>
    <property type="gene ID" value="HelroG174770"/>
</dbReference>
<gene>
    <name evidence="2" type="primary">20205111</name>
    <name evidence="1" type="ORF">HELRODRAFT_174770</name>
</gene>
<evidence type="ECO:0000313" key="2">
    <source>
        <dbReference type="EnsemblMetazoa" id="HelroP174770"/>
    </source>
</evidence>
<dbReference type="CTD" id="20205111"/>
<dbReference type="HOGENOM" id="CLU_1191011_0_0_1"/>
<proteinExistence type="predicted"/>
<accession>T1F8G2</accession>
<reference evidence="2" key="3">
    <citation type="submission" date="2015-06" db="UniProtKB">
        <authorList>
            <consortium name="EnsemblMetazoa"/>
        </authorList>
    </citation>
    <scope>IDENTIFICATION</scope>
</reference>
<dbReference type="KEGG" id="hro:HELRODRAFT_174770"/>
<dbReference type="EMBL" id="AMQM01005022">
    <property type="status" value="NOT_ANNOTATED_CDS"/>
    <property type="molecule type" value="Genomic_DNA"/>
</dbReference>
<dbReference type="RefSeq" id="XP_009020461.1">
    <property type="nucleotide sequence ID" value="XM_009022213.1"/>
</dbReference>
<reference evidence="1 3" key="2">
    <citation type="journal article" date="2013" name="Nature">
        <title>Insights into bilaterian evolution from three spiralian genomes.</title>
        <authorList>
            <person name="Simakov O."/>
            <person name="Marletaz F."/>
            <person name="Cho S.J."/>
            <person name="Edsinger-Gonzales E."/>
            <person name="Havlak P."/>
            <person name="Hellsten U."/>
            <person name="Kuo D.H."/>
            <person name="Larsson T."/>
            <person name="Lv J."/>
            <person name="Arendt D."/>
            <person name="Savage R."/>
            <person name="Osoegawa K."/>
            <person name="de Jong P."/>
            <person name="Grimwood J."/>
            <person name="Chapman J.A."/>
            <person name="Shapiro H."/>
            <person name="Aerts A."/>
            <person name="Otillar R.P."/>
            <person name="Terry A.Y."/>
            <person name="Boore J.L."/>
            <person name="Grigoriev I.V."/>
            <person name="Lindberg D.R."/>
            <person name="Seaver E.C."/>
            <person name="Weisblat D.A."/>
            <person name="Putnam N.H."/>
            <person name="Rokhsar D.S."/>
        </authorList>
    </citation>
    <scope>NUCLEOTIDE SEQUENCE</scope>
</reference>
<dbReference type="Proteomes" id="UP000015101">
    <property type="component" value="Unassembled WGS sequence"/>
</dbReference>
<protein>
    <submittedName>
        <fullName evidence="1 2">Uncharacterized protein</fullName>
    </submittedName>
</protein>
<evidence type="ECO:0000313" key="3">
    <source>
        <dbReference type="Proteomes" id="UP000015101"/>
    </source>
</evidence>
<evidence type="ECO:0000313" key="1">
    <source>
        <dbReference type="EMBL" id="ESO01225.1"/>
    </source>
</evidence>
<name>T1F8G2_HELRO</name>
<sequence>MYVIARHIPNWLNDIMPTIYDFITRMFAAVLVAWTAAASHNTSPIDDATINLAAFTKKAGFRQILTNLETELIKLEKIYPKKDESSRNYRTLHTTLIANSWFTEYPNFRKNSEFTEALKVVRCLYEHIVENVKCCHNRDLGHVHCILAKFWQTTKRNCKAEQNSLLANLLNSVGSSNEDLRTYDTEISLFIHATSTLRQNILKYLAREDDDAIERKKKRKKRNTTRVIKITKI</sequence>
<dbReference type="InParanoid" id="T1F8G2"/>
<dbReference type="GeneID" id="20205111"/>
<organism evidence="2 3">
    <name type="scientific">Helobdella robusta</name>
    <name type="common">Californian leech</name>
    <dbReference type="NCBI Taxonomy" id="6412"/>
    <lineage>
        <taxon>Eukaryota</taxon>
        <taxon>Metazoa</taxon>
        <taxon>Spiralia</taxon>
        <taxon>Lophotrochozoa</taxon>
        <taxon>Annelida</taxon>
        <taxon>Clitellata</taxon>
        <taxon>Hirudinea</taxon>
        <taxon>Rhynchobdellida</taxon>
        <taxon>Glossiphoniidae</taxon>
        <taxon>Helobdella</taxon>
    </lineage>
</organism>
<dbReference type="EMBL" id="KB096785">
    <property type="protein sequence ID" value="ESO01225.1"/>
    <property type="molecule type" value="Genomic_DNA"/>
</dbReference>
<keyword evidence="3" id="KW-1185">Reference proteome</keyword>
<dbReference type="AlphaFoldDB" id="T1F8G2"/>
<reference evidence="3" key="1">
    <citation type="submission" date="2012-12" db="EMBL/GenBank/DDBJ databases">
        <authorList>
            <person name="Hellsten U."/>
            <person name="Grimwood J."/>
            <person name="Chapman J.A."/>
            <person name="Shapiro H."/>
            <person name="Aerts A."/>
            <person name="Otillar R.P."/>
            <person name="Terry A.Y."/>
            <person name="Boore J.L."/>
            <person name="Simakov O."/>
            <person name="Marletaz F."/>
            <person name="Cho S.-J."/>
            <person name="Edsinger-Gonzales E."/>
            <person name="Havlak P."/>
            <person name="Kuo D.-H."/>
            <person name="Larsson T."/>
            <person name="Lv J."/>
            <person name="Arendt D."/>
            <person name="Savage R."/>
            <person name="Osoegawa K."/>
            <person name="de Jong P."/>
            <person name="Lindberg D.R."/>
            <person name="Seaver E.C."/>
            <person name="Weisblat D.A."/>
            <person name="Putnam N.H."/>
            <person name="Grigoriev I.V."/>
            <person name="Rokhsar D.S."/>
        </authorList>
    </citation>
    <scope>NUCLEOTIDE SEQUENCE</scope>
</reference>